<reference evidence="1" key="1">
    <citation type="submission" date="2023-07" db="EMBL/GenBank/DDBJ databases">
        <title>Black Yeasts Isolated from many extreme environments.</title>
        <authorList>
            <person name="Coleine C."/>
            <person name="Stajich J.E."/>
            <person name="Selbmann L."/>
        </authorList>
    </citation>
    <scope>NUCLEOTIDE SEQUENCE</scope>
    <source>
        <strain evidence="1">CCFEE 5714</strain>
    </source>
</reference>
<comment type="caution">
    <text evidence="1">The sequence shown here is derived from an EMBL/GenBank/DDBJ whole genome shotgun (WGS) entry which is preliminary data.</text>
</comment>
<gene>
    <name evidence="1" type="ORF">LTR37_012373</name>
</gene>
<dbReference type="Proteomes" id="UP001281147">
    <property type="component" value="Unassembled WGS sequence"/>
</dbReference>
<evidence type="ECO:0000313" key="1">
    <source>
        <dbReference type="EMBL" id="KAK3707041.1"/>
    </source>
</evidence>
<organism evidence="1 2">
    <name type="scientific">Vermiconidia calcicola</name>
    <dbReference type="NCBI Taxonomy" id="1690605"/>
    <lineage>
        <taxon>Eukaryota</taxon>
        <taxon>Fungi</taxon>
        <taxon>Dikarya</taxon>
        <taxon>Ascomycota</taxon>
        <taxon>Pezizomycotina</taxon>
        <taxon>Dothideomycetes</taxon>
        <taxon>Dothideomycetidae</taxon>
        <taxon>Mycosphaerellales</taxon>
        <taxon>Extremaceae</taxon>
        <taxon>Vermiconidia</taxon>
    </lineage>
</organism>
<name>A0ACC3N016_9PEZI</name>
<protein>
    <submittedName>
        <fullName evidence="1">Uncharacterized protein</fullName>
    </submittedName>
</protein>
<proteinExistence type="predicted"/>
<evidence type="ECO:0000313" key="2">
    <source>
        <dbReference type="Proteomes" id="UP001281147"/>
    </source>
</evidence>
<keyword evidence="2" id="KW-1185">Reference proteome</keyword>
<dbReference type="EMBL" id="JAUTXU010000114">
    <property type="protein sequence ID" value="KAK3707041.1"/>
    <property type="molecule type" value="Genomic_DNA"/>
</dbReference>
<sequence>MRHGQGYHSVSENGHDIHDPQLTPEGEEQCRKRRETFDRHDNVELLLASPLRRALQTCTITFQPGIERGLSIIALPMAEEASDAPCDTGSAVEVLKKEFPDTVDFDNVKHDWYVHEGEYAFEPKALIARAAKLRRWIKGRPEKEIALVSHGFFNHFLTGEVSENGEQTTPWWGETELRTFTFVDGPAFEGDEAARWTVGGEDGAMIEETEESLKRAGGERPHGVTKNINRPAERAGNLENFKTDQGPLVLN</sequence>
<accession>A0ACC3N016</accession>